<evidence type="ECO:0000256" key="5">
    <source>
        <dbReference type="ARBA" id="ARBA00022692"/>
    </source>
</evidence>
<keyword evidence="6" id="KW-0479">Metal-binding</keyword>
<dbReference type="RefSeq" id="WP_345419614.1">
    <property type="nucleotide sequence ID" value="NZ_BAABGT010000045.1"/>
</dbReference>
<accession>A0ABP8RTY4</accession>
<dbReference type="Proteomes" id="UP001501598">
    <property type="component" value="Unassembled WGS sequence"/>
</dbReference>
<comment type="catalytic activity">
    <reaction evidence="1">
        <text>S-ubiquitinyl-[E2 ubiquitin-conjugating enzyme]-L-cysteine + [acceptor protein]-L-lysine = [E2 ubiquitin-conjugating enzyme]-L-cysteine + N(6)-ubiquitinyl-[acceptor protein]-L-lysine.</text>
        <dbReference type="EC" id="2.3.2.27"/>
    </reaction>
</comment>
<evidence type="ECO:0000313" key="14">
    <source>
        <dbReference type="EMBL" id="GAA4549073.1"/>
    </source>
</evidence>
<proteinExistence type="predicted"/>
<organism evidence="14 15">
    <name type="scientific">Pseudonocardia xishanensis</name>
    <dbReference type="NCBI Taxonomy" id="630995"/>
    <lineage>
        <taxon>Bacteria</taxon>
        <taxon>Bacillati</taxon>
        <taxon>Actinomycetota</taxon>
        <taxon>Actinomycetes</taxon>
        <taxon>Pseudonocardiales</taxon>
        <taxon>Pseudonocardiaceae</taxon>
        <taxon>Pseudonocardia</taxon>
    </lineage>
</organism>
<feature type="transmembrane region" description="Helical" evidence="12">
    <location>
        <begin position="238"/>
        <end position="259"/>
    </location>
</feature>
<evidence type="ECO:0000256" key="4">
    <source>
        <dbReference type="ARBA" id="ARBA00022679"/>
    </source>
</evidence>
<keyword evidence="7" id="KW-0863">Zinc-finger</keyword>
<evidence type="ECO:0000256" key="10">
    <source>
        <dbReference type="ARBA" id="ARBA00022989"/>
    </source>
</evidence>
<keyword evidence="11 12" id="KW-0472">Membrane</keyword>
<feature type="domain" description="E3 Ubiquitin ligase MUL1-like" evidence="13">
    <location>
        <begin position="96"/>
        <end position="252"/>
    </location>
</feature>
<keyword evidence="15" id="KW-1185">Reference proteome</keyword>
<evidence type="ECO:0000256" key="8">
    <source>
        <dbReference type="ARBA" id="ARBA00022786"/>
    </source>
</evidence>
<dbReference type="InterPro" id="IPR022170">
    <property type="entry name" value="MUL1-like"/>
</dbReference>
<evidence type="ECO:0000259" key="13">
    <source>
        <dbReference type="Pfam" id="PF12483"/>
    </source>
</evidence>
<keyword evidence="8" id="KW-0833">Ubl conjugation pathway</keyword>
<evidence type="ECO:0000256" key="1">
    <source>
        <dbReference type="ARBA" id="ARBA00000900"/>
    </source>
</evidence>
<evidence type="ECO:0000256" key="12">
    <source>
        <dbReference type="SAM" id="Phobius"/>
    </source>
</evidence>
<dbReference type="EMBL" id="BAABGT010000045">
    <property type="protein sequence ID" value="GAA4549073.1"/>
    <property type="molecule type" value="Genomic_DNA"/>
</dbReference>
<gene>
    <name evidence="14" type="ORF">GCM10023175_36520</name>
</gene>
<keyword evidence="5 12" id="KW-0812">Transmembrane</keyword>
<evidence type="ECO:0000256" key="2">
    <source>
        <dbReference type="ARBA" id="ARBA00004141"/>
    </source>
</evidence>
<dbReference type="Pfam" id="PF12483">
    <property type="entry name" value="GIDE"/>
    <property type="match status" value="1"/>
</dbReference>
<reference evidence="15" key="1">
    <citation type="journal article" date="2019" name="Int. J. Syst. Evol. Microbiol.">
        <title>The Global Catalogue of Microorganisms (GCM) 10K type strain sequencing project: providing services to taxonomists for standard genome sequencing and annotation.</title>
        <authorList>
            <consortium name="The Broad Institute Genomics Platform"/>
            <consortium name="The Broad Institute Genome Sequencing Center for Infectious Disease"/>
            <person name="Wu L."/>
            <person name="Ma J."/>
        </authorList>
    </citation>
    <scope>NUCLEOTIDE SEQUENCE [LARGE SCALE GENOMIC DNA]</scope>
    <source>
        <strain evidence="15">JCM 17906</strain>
    </source>
</reference>
<evidence type="ECO:0000256" key="9">
    <source>
        <dbReference type="ARBA" id="ARBA00022833"/>
    </source>
</evidence>
<evidence type="ECO:0000256" key="11">
    <source>
        <dbReference type="ARBA" id="ARBA00023136"/>
    </source>
</evidence>
<keyword evidence="4" id="KW-0808">Transferase</keyword>
<name>A0ABP8RTY4_9PSEU</name>
<comment type="subcellular location">
    <subcellularLocation>
        <location evidence="2">Membrane</location>
        <topology evidence="2">Multi-pass membrane protein</topology>
    </subcellularLocation>
</comment>
<keyword evidence="10 12" id="KW-1133">Transmembrane helix</keyword>
<evidence type="ECO:0000256" key="3">
    <source>
        <dbReference type="ARBA" id="ARBA00012483"/>
    </source>
</evidence>
<sequence length="260" mass="28600">MLWIGIILLLAAGGCLWGAARTQRKVHAMMAAETLTVPQLLELQRISTELVGPGQFRKVCEVVGETVPAPVGMLRSELTGIDCVWHSARVQRRYKHYDRDNDGDTRVTTRTETVSEQTSPHGWALLRDGHTIGVDHGGRRPDGAEQVLDRFEQAHEPARAGVAGVIGALMGGDRDETIGYQHTEWVLRPGTRMYVLGEVDDRDGPLVIRPPRDPRTPFVLSTRTEEQLTDSSRKGQRIWAWAGAAAAAIGVALIVLSILF</sequence>
<dbReference type="EC" id="2.3.2.27" evidence="3"/>
<comment type="caution">
    <text evidence="14">The sequence shown here is derived from an EMBL/GenBank/DDBJ whole genome shotgun (WGS) entry which is preliminary data.</text>
</comment>
<evidence type="ECO:0000256" key="7">
    <source>
        <dbReference type="ARBA" id="ARBA00022771"/>
    </source>
</evidence>
<evidence type="ECO:0000256" key="6">
    <source>
        <dbReference type="ARBA" id="ARBA00022723"/>
    </source>
</evidence>
<evidence type="ECO:0000313" key="15">
    <source>
        <dbReference type="Proteomes" id="UP001501598"/>
    </source>
</evidence>
<protein>
    <recommendedName>
        <fullName evidence="3">RING-type E3 ubiquitin transferase</fullName>
        <ecNumber evidence="3">2.3.2.27</ecNumber>
    </recommendedName>
</protein>
<keyword evidence="9" id="KW-0862">Zinc</keyword>